<protein>
    <submittedName>
        <fullName evidence="1">Uncharacterized protein</fullName>
    </submittedName>
</protein>
<keyword evidence="1" id="KW-0614">Plasmid</keyword>
<proteinExistence type="predicted"/>
<reference evidence="1" key="1">
    <citation type="submission" date="2023-04" db="EMBL/GenBank/DDBJ databases">
        <title>Genome dynamics across the evolutionary transition to endosymbiosis.</title>
        <authorList>
            <person name="Siozios S."/>
            <person name="Nadal-Jimenez P."/>
            <person name="Azagi T."/>
            <person name="Sprong H."/>
            <person name="Frost C.L."/>
            <person name="Parratt S.R."/>
            <person name="Taylor G."/>
            <person name="Brettell L."/>
            <person name="Lew K.C."/>
            <person name="Croft L."/>
            <person name="King K.C."/>
            <person name="Brockhurst M.A."/>
            <person name="Hypsa V."/>
            <person name="Novakova E."/>
            <person name="Darby A.C."/>
            <person name="Hurst G.D.D."/>
        </authorList>
    </citation>
    <scope>NUCLEOTIDE SEQUENCE</scope>
    <source>
        <strain evidence="1">ANv_CAN</strain>
        <plasmid evidence="1">paNv_CAN12</plasmid>
    </source>
</reference>
<accession>A0ABY8P0G6</accession>
<gene>
    <name evidence="1" type="ORF">QE258_27055</name>
</gene>
<keyword evidence="2" id="KW-1185">Reference proteome</keyword>
<dbReference type="RefSeq" id="WP_280632668.1">
    <property type="nucleotide sequence ID" value="NZ_CP123535.1"/>
</dbReference>
<evidence type="ECO:0000313" key="2">
    <source>
        <dbReference type="Proteomes" id="UP001177592"/>
    </source>
</evidence>
<dbReference type="Proteomes" id="UP001177592">
    <property type="component" value="Plasmid paNv_CAN12"/>
</dbReference>
<sequence>MIEYKFKTVLELKKSLNKFPENALVEISELPEKLAKHGLTTIFNGEEVLICEFHDYEKEDKKEEFLKIEELDFNDNLPIIDQITIPELQYEHIDIDENFELILEEQIKFERMIGERTRRLLNLGVKDIKVDLIDDFGLVINYSNQLKSIDIKDISSDEYDLFYFFDENKPDQEIGKEILNKTQKYKPSIIIKKNKPKNYHPGKLCAIWYDLPVSGICIETGKQVNFFFKNILWDMEGIVDGGIPIYIDENSEIKDVIVHHQSLTLLFPEKPEEMTPLQKLALFALPFSHWKPENHNNSQPEIQ</sequence>
<geneLocation type="plasmid" evidence="1 2">
    <name>paNv_CAN12</name>
</geneLocation>
<organism evidence="1 2">
    <name type="scientific">Arsenophonus nasoniae</name>
    <name type="common">son-killer infecting Nasonia vitripennis</name>
    <dbReference type="NCBI Taxonomy" id="638"/>
    <lineage>
        <taxon>Bacteria</taxon>
        <taxon>Pseudomonadati</taxon>
        <taxon>Pseudomonadota</taxon>
        <taxon>Gammaproteobacteria</taxon>
        <taxon>Enterobacterales</taxon>
        <taxon>Morganellaceae</taxon>
        <taxon>Arsenophonus</taxon>
    </lineage>
</organism>
<evidence type="ECO:0000313" key="1">
    <source>
        <dbReference type="EMBL" id="WGM09019.1"/>
    </source>
</evidence>
<dbReference type="EMBL" id="CP123535">
    <property type="protein sequence ID" value="WGM09019.1"/>
    <property type="molecule type" value="Genomic_DNA"/>
</dbReference>
<name>A0ABY8P0G6_9GAMM</name>